<dbReference type="PANTHER" id="PTHR33337">
    <property type="entry name" value="GFA DOMAIN-CONTAINING PROTEIN"/>
    <property type="match status" value="1"/>
</dbReference>
<dbReference type="PROSITE" id="PS51891">
    <property type="entry name" value="CENP_V_GFA"/>
    <property type="match status" value="2"/>
</dbReference>
<evidence type="ECO:0000256" key="1">
    <source>
        <dbReference type="ARBA" id="ARBA00005495"/>
    </source>
</evidence>
<feature type="domain" description="CENP-V/GFA" evidence="5">
    <location>
        <begin position="9"/>
        <end position="142"/>
    </location>
</feature>
<accession>A0A167GJU5</accession>
<dbReference type="InterPro" id="IPR011057">
    <property type="entry name" value="Mss4-like_sf"/>
</dbReference>
<name>A0A167GJU5_CALVF</name>
<evidence type="ECO:0000313" key="6">
    <source>
        <dbReference type="EMBL" id="KZO90636.1"/>
    </source>
</evidence>
<evidence type="ECO:0000259" key="5">
    <source>
        <dbReference type="PROSITE" id="PS51891"/>
    </source>
</evidence>
<dbReference type="STRING" id="1330018.A0A167GJU5"/>
<keyword evidence="3" id="KW-0862">Zinc</keyword>
<dbReference type="Gene3D" id="3.90.1590.10">
    <property type="entry name" value="glutathione-dependent formaldehyde- activating enzyme (gfa)"/>
    <property type="match status" value="2"/>
</dbReference>
<dbReference type="Proteomes" id="UP000076738">
    <property type="component" value="Unassembled WGS sequence"/>
</dbReference>
<organism evidence="6 7">
    <name type="scientific">Calocera viscosa (strain TUFC12733)</name>
    <dbReference type="NCBI Taxonomy" id="1330018"/>
    <lineage>
        <taxon>Eukaryota</taxon>
        <taxon>Fungi</taxon>
        <taxon>Dikarya</taxon>
        <taxon>Basidiomycota</taxon>
        <taxon>Agaricomycotina</taxon>
        <taxon>Dacrymycetes</taxon>
        <taxon>Dacrymycetales</taxon>
        <taxon>Dacrymycetaceae</taxon>
        <taxon>Calocera</taxon>
    </lineage>
</organism>
<keyword evidence="4" id="KW-0456">Lyase</keyword>
<dbReference type="InterPro" id="IPR006913">
    <property type="entry name" value="CENP-V/GFA"/>
</dbReference>
<evidence type="ECO:0000256" key="3">
    <source>
        <dbReference type="ARBA" id="ARBA00022833"/>
    </source>
</evidence>
<gene>
    <name evidence="6" type="ORF">CALVIDRAFT_602796</name>
</gene>
<dbReference type="SUPFAM" id="SSF51316">
    <property type="entry name" value="Mss4-like"/>
    <property type="match status" value="2"/>
</dbReference>
<sequence>MSNDDTTTFHLACHCGTHHYPLSVPLSALPLFAWTCSCTTCRHVTGAPFITSTSVPGLSDLFPGFAPLDFKGLPETLIVYGSSPHGRRISCTKCGTPLINVYWDWDDDGNAHWVEWSAPLGALMVGDLTPDKMYNIGIHFWVGATGDGGMIRWIPDGQVNWATWPHMGIFDISKEIGKPKPHLNGLGEDVLSCSCKCKGVKFEILRPSAKPDGPGVKEMAPLPSKWHANHCFCNDCRLWLGHLLPSAVSVGREHIRWVDDATLKVYQSSPGMKRMFCGNCAAKVGTSCDENGWMDISIGLIDIDGEEDDGRENEGIAGLLKDWTEWSEEFSFGEEASDTRLRDEVRTGMARDGFMKGA</sequence>
<proteinExistence type="inferred from homology"/>
<keyword evidence="7" id="KW-1185">Reference proteome</keyword>
<keyword evidence="2" id="KW-0479">Metal-binding</keyword>
<dbReference type="AlphaFoldDB" id="A0A167GJU5"/>
<reference evidence="6 7" key="1">
    <citation type="journal article" date="2016" name="Mol. Biol. Evol.">
        <title>Comparative Genomics of Early-Diverging Mushroom-Forming Fungi Provides Insights into the Origins of Lignocellulose Decay Capabilities.</title>
        <authorList>
            <person name="Nagy L.G."/>
            <person name="Riley R."/>
            <person name="Tritt A."/>
            <person name="Adam C."/>
            <person name="Daum C."/>
            <person name="Floudas D."/>
            <person name="Sun H."/>
            <person name="Yadav J.S."/>
            <person name="Pangilinan J."/>
            <person name="Larsson K.H."/>
            <person name="Matsuura K."/>
            <person name="Barry K."/>
            <person name="Labutti K."/>
            <person name="Kuo R."/>
            <person name="Ohm R.A."/>
            <person name="Bhattacharya S.S."/>
            <person name="Shirouzu T."/>
            <person name="Yoshinaga Y."/>
            <person name="Martin F.M."/>
            <person name="Grigoriev I.V."/>
            <person name="Hibbett D.S."/>
        </authorList>
    </citation>
    <scope>NUCLEOTIDE SEQUENCE [LARGE SCALE GENOMIC DNA]</scope>
    <source>
        <strain evidence="6 7">TUFC12733</strain>
    </source>
</reference>
<dbReference type="OrthoDB" id="5422068at2759"/>
<protein>
    <recommendedName>
        <fullName evidence="5">CENP-V/GFA domain-containing protein</fullName>
    </recommendedName>
</protein>
<dbReference type="EMBL" id="KV417337">
    <property type="protein sequence ID" value="KZO90636.1"/>
    <property type="molecule type" value="Genomic_DNA"/>
</dbReference>
<dbReference type="Pfam" id="PF04828">
    <property type="entry name" value="GFA"/>
    <property type="match status" value="1"/>
</dbReference>
<evidence type="ECO:0000256" key="4">
    <source>
        <dbReference type="ARBA" id="ARBA00023239"/>
    </source>
</evidence>
<dbReference type="PANTHER" id="PTHR33337:SF40">
    <property type="entry name" value="CENP-V_GFA DOMAIN-CONTAINING PROTEIN-RELATED"/>
    <property type="match status" value="1"/>
</dbReference>
<evidence type="ECO:0000313" key="7">
    <source>
        <dbReference type="Proteomes" id="UP000076738"/>
    </source>
</evidence>
<dbReference type="GO" id="GO:0046872">
    <property type="term" value="F:metal ion binding"/>
    <property type="evidence" value="ECO:0007669"/>
    <property type="project" value="UniProtKB-KW"/>
</dbReference>
<feature type="domain" description="CENP-V/GFA" evidence="5">
    <location>
        <begin position="191"/>
        <end position="324"/>
    </location>
</feature>
<dbReference type="GO" id="GO:0016846">
    <property type="term" value="F:carbon-sulfur lyase activity"/>
    <property type="evidence" value="ECO:0007669"/>
    <property type="project" value="InterPro"/>
</dbReference>
<evidence type="ECO:0000256" key="2">
    <source>
        <dbReference type="ARBA" id="ARBA00022723"/>
    </source>
</evidence>
<comment type="similarity">
    <text evidence="1">Belongs to the Gfa family.</text>
</comment>